<dbReference type="eggNOG" id="COG4731">
    <property type="taxonomic scope" value="Bacteria"/>
</dbReference>
<dbReference type="AlphaFoldDB" id="A0A0A0MB04"/>
<protein>
    <recommendedName>
        <fullName evidence="2">DUF2147 domain-containing protein</fullName>
    </recommendedName>
</protein>
<evidence type="ECO:0000313" key="4">
    <source>
        <dbReference type="Proteomes" id="UP000030003"/>
    </source>
</evidence>
<dbReference type="RefSeq" id="WP_027069469.1">
    <property type="nucleotide sequence ID" value="NZ_AUHT01000006.1"/>
</dbReference>
<feature type="domain" description="DUF2147" evidence="2">
    <location>
        <begin position="24"/>
        <end position="143"/>
    </location>
</feature>
<gene>
    <name evidence="3" type="ORF">N791_02345</name>
</gene>
<dbReference type="STRING" id="1385515.GCA_000423325_01023"/>
<dbReference type="InterPro" id="IPR019223">
    <property type="entry name" value="DUF2147"/>
</dbReference>
<dbReference type="PANTHER" id="PTHR36919">
    <property type="entry name" value="BLR1215 PROTEIN"/>
    <property type="match status" value="1"/>
</dbReference>
<dbReference type="EMBL" id="AVBH01000006">
    <property type="protein sequence ID" value="KGO99699.1"/>
    <property type="molecule type" value="Genomic_DNA"/>
</dbReference>
<keyword evidence="4" id="KW-1185">Reference proteome</keyword>
<keyword evidence="1" id="KW-0732">Signal</keyword>
<reference evidence="3 4" key="1">
    <citation type="submission" date="2013-08" db="EMBL/GenBank/DDBJ databases">
        <title>Genomic analysis of Lysobacter defluvii.</title>
        <authorList>
            <person name="Wang Q."/>
            <person name="Wang G."/>
        </authorList>
    </citation>
    <scope>NUCLEOTIDE SEQUENCE [LARGE SCALE GENOMIC DNA]</scope>
    <source>
        <strain evidence="3 4">IMMIB APB-9</strain>
    </source>
</reference>
<dbReference type="PANTHER" id="PTHR36919:SF3">
    <property type="entry name" value="BLL5882 PROTEIN"/>
    <property type="match status" value="1"/>
</dbReference>
<accession>A0A0A0MB04</accession>
<feature type="chain" id="PRO_5001973459" description="DUF2147 domain-containing protein" evidence="1">
    <location>
        <begin position="19"/>
        <end position="144"/>
    </location>
</feature>
<evidence type="ECO:0000313" key="3">
    <source>
        <dbReference type="EMBL" id="KGO99699.1"/>
    </source>
</evidence>
<evidence type="ECO:0000256" key="1">
    <source>
        <dbReference type="SAM" id="SignalP"/>
    </source>
</evidence>
<dbReference type="Pfam" id="PF09917">
    <property type="entry name" value="DUF2147"/>
    <property type="match status" value="1"/>
</dbReference>
<proteinExistence type="predicted"/>
<sequence>MRKILFALLLALPMAAFAQQSPVGTWTTIDDETGQPKSVVEISEAADGSLVGTVVEVLQSEQGPNPVCSKCTGDRKDQPIEGMQIIWGVTEGRGGEWGGGKILDPASGKTYSVKMSTADNGQKLEVRGFMGFSLLGRTQEWQRR</sequence>
<dbReference type="Proteomes" id="UP000030003">
    <property type="component" value="Unassembled WGS sequence"/>
</dbReference>
<dbReference type="OrthoDB" id="9814399at2"/>
<organism evidence="3 4">
    <name type="scientific">Lysobacter defluvii IMMIB APB-9 = DSM 18482</name>
    <dbReference type="NCBI Taxonomy" id="1385515"/>
    <lineage>
        <taxon>Bacteria</taxon>
        <taxon>Pseudomonadati</taxon>
        <taxon>Pseudomonadota</taxon>
        <taxon>Gammaproteobacteria</taxon>
        <taxon>Lysobacterales</taxon>
        <taxon>Lysobacteraceae</taxon>
        <taxon>Novilysobacter</taxon>
    </lineage>
</organism>
<name>A0A0A0MB04_9GAMM</name>
<dbReference type="Gene3D" id="2.40.128.520">
    <property type="match status" value="1"/>
</dbReference>
<comment type="caution">
    <text evidence="3">The sequence shown here is derived from an EMBL/GenBank/DDBJ whole genome shotgun (WGS) entry which is preliminary data.</text>
</comment>
<evidence type="ECO:0000259" key="2">
    <source>
        <dbReference type="Pfam" id="PF09917"/>
    </source>
</evidence>
<feature type="signal peptide" evidence="1">
    <location>
        <begin position="1"/>
        <end position="18"/>
    </location>
</feature>